<protein>
    <submittedName>
        <fullName evidence="1">Uncharacterized protein</fullName>
    </submittedName>
</protein>
<dbReference type="EMBL" id="GBXM01095916">
    <property type="protein sequence ID" value="JAH12661.1"/>
    <property type="molecule type" value="Transcribed_RNA"/>
</dbReference>
<reference evidence="1" key="2">
    <citation type="journal article" date="2015" name="Fish Shellfish Immunol.">
        <title>Early steps in the European eel (Anguilla anguilla)-Vibrio vulnificus interaction in the gills: Role of the RtxA13 toxin.</title>
        <authorList>
            <person name="Callol A."/>
            <person name="Pajuelo D."/>
            <person name="Ebbesson L."/>
            <person name="Teles M."/>
            <person name="MacKenzie S."/>
            <person name="Amaro C."/>
        </authorList>
    </citation>
    <scope>NUCLEOTIDE SEQUENCE</scope>
</reference>
<reference evidence="1" key="1">
    <citation type="submission" date="2014-11" db="EMBL/GenBank/DDBJ databases">
        <authorList>
            <person name="Amaro Gonzalez C."/>
        </authorList>
    </citation>
    <scope>NUCLEOTIDE SEQUENCE</scope>
</reference>
<evidence type="ECO:0000313" key="1">
    <source>
        <dbReference type="EMBL" id="JAH12661.1"/>
    </source>
</evidence>
<sequence length="44" mass="5166">MTYNLSYKTAVPILKNHIVLEKSHQNDELVNKTLIESFYVMVKI</sequence>
<proteinExistence type="predicted"/>
<name>A0A0E9Q6Y8_ANGAN</name>
<accession>A0A0E9Q6Y8</accession>
<dbReference type="AlphaFoldDB" id="A0A0E9Q6Y8"/>
<organism evidence="1">
    <name type="scientific">Anguilla anguilla</name>
    <name type="common">European freshwater eel</name>
    <name type="synonym">Muraena anguilla</name>
    <dbReference type="NCBI Taxonomy" id="7936"/>
    <lineage>
        <taxon>Eukaryota</taxon>
        <taxon>Metazoa</taxon>
        <taxon>Chordata</taxon>
        <taxon>Craniata</taxon>
        <taxon>Vertebrata</taxon>
        <taxon>Euteleostomi</taxon>
        <taxon>Actinopterygii</taxon>
        <taxon>Neopterygii</taxon>
        <taxon>Teleostei</taxon>
        <taxon>Anguilliformes</taxon>
        <taxon>Anguillidae</taxon>
        <taxon>Anguilla</taxon>
    </lineage>
</organism>